<dbReference type="RefSeq" id="WP_153738012.1">
    <property type="nucleotide sequence ID" value="NZ_WJNG01000015.1"/>
</dbReference>
<dbReference type="InterPro" id="IPR003607">
    <property type="entry name" value="HD/PDEase_dom"/>
</dbReference>
<dbReference type="OrthoDB" id="9759601at2"/>
<evidence type="ECO:0000259" key="1">
    <source>
        <dbReference type="PROSITE" id="PS51832"/>
    </source>
</evidence>
<feature type="domain" description="HD-GYP" evidence="1">
    <location>
        <begin position="127"/>
        <end position="322"/>
    </location>
</feature>
<dbReference type="SUPFAM" id="SSF109604">
    <property type="entry name" value="HD-domain/PDEase-like"/>
    <property type="match status" value="1"/>
</dbReference>
<dbReference type="Gene3D" id="1.10.3210.10">
    <property type="entry name" value="Hypothetical protein af1432"/>
    <property type="match status" value="1"/>
</dbReference>
<proteinExistence type="predicted"/>
<name>A0A6A8DFD1_9BACI</name>
<accession>A0A6A8DFD1</accession>
<dbReference type="EMBL" id="WJNG01000015">
    <property type="protein sequence ID" value="MRH44415.1"/>
    <property type="molecule type" value="Genomic_DNA"/>
</dbReference>
<keyword evidence="3" id="KW-1185">Reference proteome</keyword>
<dbReference type="Proteomes" id="UP000799092">
    <property type="component" value="Unassembled WGS sequence"/>
</dbReference>
<comment type="caution">
    <text evidence="2">The sequence shown here is derived from an EMBL/GenBank/DDBJ whole genome shotgun (WGS) entry which is preliminary data.</text>
</comment>
<dbReference type="PANTHER" id="PTHR43155">
    <property type="entry name" value="CYCLIC DI-GMP PHOSPHODIESTERASE PA4108-RELATED"/>
    <property type="match status" value="1"/>
</dbReference>
<gene>
    <name evidence="2" type="ORF">GH741_17360</name>
</gene>
<dbReference type="AlphaFoldDB" id="A0A6A8DFD1"/>
<protein>
    <submittedName>
        <fullName evidence="2">HD domain-containing protein</fullName>
    </submittedName>
</protein>
<sequence length="366" mass="42193">MLVHPKQLVPGCLITKDVMGKTIYPIIPKNTIINDKHVLVLTKFLIENVEVSDRLNTGIPFSPKELEKEDAYKKENPIDSNDGHSSYSFYDYYINAVEGYKKLFLNWQSGATLDINQVRKLIFPLFDQIDQVGLNLYLLHQYSSKKDYFFHHCISIALISAFLAKKRNFKKEWIQVGLAGLLADSGMAKINRHLFSIERTLTLPEYEEIKKHPTYSYRLVEKVPSLSTGVKLAILQHHERLDGSGYPLGVEKNKIHPYARILAIVDTYHAMTSERIYQKRQSPFKVIEEMIQDQFAKFDHEILQTFIENLTSFSIGTRVQLSNGKKGEIVFIEPNLPTRPMIKLEDNSQIISLKANRNLHIEELLS</sequence>
<dbReference type="InterPro" id="IPR037522">
    <property type="entry name" value="HD_GYP_dom"/>
</dbReference>
<dbReference type="Pfam" id="PF13487">
    <property type="entry name" value="HD_5"/>
    <property type="match status" value="1"/>
</dbReference>
<evidence type="ECO:0000313" key="3">
    <source>
        <dbReference type="Proteomes" id="UP000799092"/>
    </source>
</evidence>
<dbReference type="PROSITE" id="PS51832">
    <property type="entry name" value="HD_GYP"/>
    <property type="match status" value="1"/>
</dbReference>
<reference evidence="2" key="1">
    <citation type="submission" date="2019-11" db="EMBL/GenBank/DDBJ databases">
        <authorList>
            <person name="Li J."/>
        </authorList>
    </citation>
    <scope>NUCLEOTIDE SEQUENCE</scope>
    <source>
        <strain evidence="2">B6B</strain>
    </source>
</reference>
<dbReference type="PANTHER" id="PTHR43155:SF2">
    <property type="entry name" value="CYCLIC DI-GMP PHOSPHODIESTERASE PA4108"/>
    <property type="match status" value="1"/>
</dbReference>
<organism evidence="2 3">
    <name type="scientific">Aquibacillus halophilus</name>
    <dbReference type="NCBI Taxonomy" id="930132"/>
    <lineage>
        <taxon>Bacteria</taxon>
        <taxon>Bacillati</taxon>
        <taxon>Bacillota</taxon>
        <taxon>Bacilli</taxon>
        <taxon>Bacillales</taxon>
        <taxon>Bacillaceae</taxon>
        <taxon>Aquibacillus</taxon>
    </lineage>
</organism>
<dbReference type="SMART" id="SM00471">
    <property type="entry name" value="HDc"/>
    <property type="match status" value="1"/>
</dbReference>
<evidence type="ECO:0000313" key="2">
    <source>
        <dbReference type="EMBL" id="MRH44415.1"/>
    </source>
</evidence>
<dbReference type="CDD" id="cd00077">
    <property type="entry name" value="HDc"/>
    <property type="match status" value="1"/>
</dbReference>